<dbReference type="EMBL" id="JAAOIV010000003">
    <property type="protein sequence ID" value="NHN55278.1"/>
    <property type="molecule type" value="Genomic_DNA"/>
</dbReference>
<evidence type="ECO:0000313" key="1">
    <source>
        <dbReference type="EMBL" id="NHN55278.1"/>
    </source>
</evidence>
<comment type="caution">
    <text evidence="1">The sequence shown here is derived from an EMBL/GenBank/DDBJ whole genome shotgun (WGS) entry which is preliminary data.</text>
</comment>
<accession>A0A967EGM6</accession>
<sequence length="136" mass="14158">MSVLINQLYGRGRPRPLHPVGVTRDATWLVHSDPETPVGVPIIDDAGSRPCVLRHSRAIGLPAGAPDIEGLAVHLPGPGGGDLLFAGTGDSPLGRHVLVPRVAEGSCSTLIPMRTTTGPILLRMTPATTLVAGSRR</sequence>
<organism evidence="1 2">
    <name type="scientific">Metallococcus carri</name>
    <dbReference type="NCBI Taxonomy" id="1656884"/>
    <lineage>
        <taxon>Bacteria</taxon>
        <taxon>Bacillati</taxon>
        <taxon>Actinomycetota</taxon>
        <taxon>Actinomycetes</taxon>
        <taxon>Micrococcales</taxon>
        <taxon>Dermacoccaceae</taxon>
        <taxon>Metallococcus</taxon>
    </lineage>
</organism>
<dbReference type="Proteomes" id="UP000744769">
    <property type="component" value="Unassembled WGS sequence"/>
</dbReference>
<proteinExistence type="predicted"/>
<dbReference type="AlphaFoldDB" id="A0A967EGM6"/>
<dbReference type="RefSeq" id="WP_166194513.1">
    <property type="nucleotide sequence ID" value="NZ_JAAOIV010000003.1"/>
</dbReference>
<protein>
    <submittedName>
        <fullName evidence="1">Uncharacterized protein</fullName>
    </submittedName>
</protein>
<evidence type="ECO:0000313" key="2">
    <source>
        <dbReference type="Proteomes" id="UP000744769"/>
    </source>
</evidence>
<name>A0A967EGM6_9MICO</name>
<reference evidence="1" key="1">
    <citation type="submission" date="2020-03" db="EMBL/GenBank/DDBJ databases">
        <title>Draft sequencing of Calidifontibacter sp. DB0510.</title>
        <authorList>
            <person name="Kim D.-U."/>
        </authorList>
    </citation>
    <scope>NUCLEOTIDE SEQUENCE</scope>
    <source>
        <strain evidence="1">DB0510</strain>
    </source>
</reference>
<gene>
    <name evidence="1" type="ORF">G9U51_05705</name>
</gene>
<keyword evidence="2" id="KW-1185">Reference proteome</keyword>